<evidence type="ECO:0000256" key="2">
    <source>
        <dbReference type="SAM" id="SignalP"/>
    </source>
</evidence>
<dbReference type="PANTHER" id="PTHR12558:SF33">
    <property type="entry name" value="BLL7664 PROTEIN"/>
    <property type="match status" value="1"/>
</dbReference>
<dbReference type="EMBL" id="JAGQFT020000003">
    <property type="protein sequence ID" value="MBS7456622.1"/>
    <property type="molecule type" value="Genomic_DNA"/>
</dbReference>
<dbReference type="PROSITE" id="PS50005">
    <property type="entry name" value="TPR"/>
    <property type="match status" value="2"/>
</dbReference>
<keyword evidence="2" id="KW-0732">Signal</keyword>
<dbReference type="PANTHER" id="PTHR12558">
    <property type="entry name" value="CELL DIVISION CYCLE 16,23,27"/>
    <property type="match status" value="1"/>
</dbReference>
<dbReference type="Pfam" id="PF13432">
    <property type="entry name" value="TPR_16"/>
    <property type="match status" value="2"/>
</dbReference>
<organism evidence="3">
    <name type="scientific">Coralloluteibacterium stylophorae</name>
    <dbReference type="NCBI Taxonomy" id="1776034"/>
    <lineage>
        <taxon>Bacteria</taxon>
        <taxon>Pseudomonadati</taxon>
        <taxon>Pseudomonadota</taxon>
        <taxon>Gammaproteobacteria</taxon>
        <taxon>Lysobacterales</taxon>
        <taxon>Lysobacteraceae</taxon>
        <taxon>Coralloluteibacterium</taxon>
    </lineage>
</organism>
<feature type="chain" id="PRO_5042774285" evidence="2">
    <location>
        <begin position="23"/>
        <end position="564"/>
    </location>
</feature>
<name>A0A8J7VX66_9GAMM</name>
<protein>
    <submittedName>
        <fullName evidence="3">Tetratricopeptide repeat protein</fullName>
    </submittedName>
</protein>
<keyword evidence="5" id="KW-1185">Reference proteome</keyword>
<evidence type="ECO:0000313" key="3">
    <source>
        <dbReference type="EMBL" id="MBR0563566.1"/>
    </source>
</evidence>
<comment type="caution">
    <text evidence="3">The sequence shown here is derived from an EMBL/GenBank/DDBJ whole genome shotgun (WGS) entry which is preliminary data.</text>
</comment>
<gene>
    <name evidence="4" type="ORF">KB893_005670</name>
    <name evidence="3" type="ORF">KB893_13730</name>
</gene>
<reference evidence="3" key="2">
    <citation type="submission" date="2021-04" db="EMBL/GenBank/DDBJ databases">
        <authorList>
            <person name="Karlyshev A.V."/>
        </authorList>
    </citation>
    <scope>NUCLEOTIDE SEQUENCE</scope>
    <source>
        <strain evidence="3">LMG 29479</strain>
    </source>
</reference>
<evidence type="ECO:0000313" key="4">
    <source>
        <dbReference type="EMBL" id="MBS7456622.1"/>
    </source>
</evidence>
<dbReference type="AlphaFoldDB" id="A0A8J7VX66"/>
<keyword evidence="1" id="KW-0802">TPR repeat</keyword>
<sequence length="564" mass="60674">MSPRPLLCALLSALLAVAAARAQTVPELPPLDAAGLPPAALEAALAGEFALQEGDLGGAAAYYIDAAKAVEDAGLAERATRIALLAQDEPNARAALARWRTLAPDAPGVLAAAAALALRGGDLDASREDLLKLMAQPGEDGWRRVLGTLAGHQDREQVAALLADIVDRDALPDDDFQAWLAFGGLAQQLGRADLAGRIVEGAIAHFPDEPRAWLLQAGRFRMQGDPERAREAIERALAGAADDPALRLAAAGEYDALGDGRAAAATLARGAQDDASYAARASLLARAQDDVGLVELYHEIKADSAAGAAMDPERRLLLGQLAEVLDLPNEALTWYQGMPGGPERGQAQLRSAVVLEDMDRLDEARGVLHALQEDEDLDGELRRAAWLLEAELLAERGLGTEAIAVYGRALAVFEDDPELLYARALAYERADRIDLAESDFRRILALDPDNADVLNALGYTLADRTERYREALRYIRRADALRPGQPAIIDSLGWVLHRMGRNEEAVTHLRRAFELQPDAEIAAHLGQVLWALGDHDAARLVWEKGMAIDPDNRALQRAMETHLP</sequence>
<reference evidence="4 5" key="1">
    <citation type="journal article" date="2021" name="Microbiol. Resour. Announc.">
        <title>Draft Genome Sequence of Coralloluteibacterium stylophorae LMG 29479T.</title>
        <authorList>
            <person name="Karlyshev A.V."/>
            <person name="Kudryashova E.B."/>
            <person name="Ariskina E.V."/>
            <person name="Conroy A.P."/>
            <person name="Abidueva E.Y."/>
        </authorList>
    </citation>
    <scope>NUCLEOTIDE SEQUENCE [LARGE SCALE GENOMIC DNA]</scope>
    <source>
        <strain evidence="4 5">LMG 29479</strain>
    </source>
</reference>
<feature type="repeat" description="TPR" evidence="1">
    <location>
        <begin position="417"/>
        <end position="450"/>
    </location>
</feature>
<proteinExistence type="predicted"/>
<dbReference type="RefSeq" id="WP_211927469.1">
    <property type="nucleotide sequence ID" value="NZ_JAGQFT020000003.1"/>
</dbReference>
<dbReference type="Gene3D" id="1.25.40.10">
    <property type="entry name" value="Tetratricopeptide repeat domain"/>
    <property type="match status" value="2"/>
</dbReference>
<dbReference type="EMBL" id="JAGQFT010000148">
    <property type="protein sequence ID" value="MBR0563566.1"/>
    <property type="molecule type" value="Genomic_DNA"/>
</dbReference>
<dbReference type="Proteomes" id="UP000675747">
    <property type="component" value="Unassembled WGS sequence"/>
</dbReference>
<evidence type="ECO:0000313" key="5">
    <source>
        <dbReference type="Proteomes" id="UP000675747"/>
    </source>
</evidence>
<dbReference type="InterPro" id="IPR019734">
    <property type="entry name" value="TPR_rpt"/>
</dbReference>
<dbReference type="SUPFAM" id="SSF48452">
    <property type="entry name" value="TPR-like"/>
    <property type="match status" value="2"/>
</dbReference>
<accession>A0A8J7VX66</accession>
<evidence type="ECO:0000256" key="1">
    <source>
        <dbReference type="PROSITE-ProRule" id="PRU00339"/>
    </source>
</evidence>
<dbReference type="InterPro" id="IPR011990">
    <property type="entry name" value="TPR-like_helical_dom_sf"/>
</dbReference>
<feature type="signal peptide" evidence="2">
    <location>
        <begin position="1"/>
        <end position="22"/>
    </location>
</feature>
<dbReference type="Pfam" id="PF13428">
    <property type="entry name" value="TPR_14"/>
    <property type="match status" value="1"/>
</dbReference>
<dbReference type="SMART" id="SM00028">
    <property type="entry name" value="TPR"/>
    <property type="match status" value="6"/>
</dbReference>
<feature type="repeat" description="TPR" evidence="1">
    <location>
        <begin position="486"/>
        <end position="519"/>
    </location>
</feature>